<feature type="domain" description="PAS" evidence="10">
    <location>
        <begin position="18"/>
        <end position="56"/>
    </location>
</feature>
<keyword evidence="12" id="KW-1185">Reference proteome</keyword>
<dbReference type="SUPFAM" id="SSF47384">
    <property type="entry name" value="Homodimeric domain of signal transducing histidine kinase"/>
    <property type="match status" value="1"/>
</dbReference>
<evidence type="ECO:0000256" key="1">
    <source>
        <dbReference type="ARBA" id="ARBA00000085"/>
    </source>
</evidence>
<dbReference type="InterPro" id="IPR003594">
    <property type="entry name" value="HATPase_dom"/>
</dbReference>
<organism evidence="11 12">
    <name type="scientific">Ventosimonas gracilis</name>
    <dbReference type="NCBI Taxonomy" id="1680762"/>
    <lineage>
        <taxon>Bacteria</taxon>
        <taxon>Pseudomonadati</taxon>
        <taxon>Pseudomonadota</taxon>
        <taxon>Gammaproteobacteria</taxon>
        <taxon>Pseudomonadales</taxon>
        <taxon>Ventosimonadaceae</taxon>
        <taxon>Ventosimonas</taxon>
    </lineage>
</organism>
<dbReference type="GO" id="GO:0000155">
    <property type="term" value="F:phosphorelay sensor kinase activity"/>
    <property type="evidence" value="ECO:0007669"/>
    <property type="project" value="InterPro"/>
</dbReference>
<dbReference type="InterPro" id="IPR035965">
    <property type="entry name" value="PAS-like_dom_sf"/>
</dbReference>
<dbReference type="SMART" id="SM00387">
    <property type="entry name" value="HATPase_c"/>
    <property type="match status" value="1"/>
</dbReference>
<dbReference type="InterPro" id="IPR000014">
    <property type="entry name" value="PAS"/>
</dbReference>
<evidence type="ECO:0000256" key="2">
    <source>
        <dbReference type="ARBA" id="ARBA00012438"/>
    </source>
</evidence>
<keyword evidence="6" id="KW-0418">Kinase</keyword>
<dbReference type="InterPro" id="IPR036890">
    <property type="entry name" value="HATPase_C_sf"/>
</dbReference>
<dbReference type="PROSITE" id="PS50112">
    <property type="entry name" value="PAS"/>
    <property type="match status" value="1"/>
</dbReference>
<dbReference type="InterPro" id="IPR036097">
    <property type="entry name" value="HisK_dim/P_sf"/>
</dbReference>
<dbReference type="SMART" id="SM00091">
    <property type="entry name" value="PAS"/>
    <property type="match status" value="1"/>
</dbReference>
<dbReference type="PRINTS" id="PR00344">
    <property type="entry name" value="BCTRLSENSOR"/>
</dbReference>
<dbReference type="EC" id="2.7.13.3" evidence="2"/>
<dbReference type="InterPro" id="IPR005467">
    <property type="entry name" value="His_kinase_dom"/>
</dbReference>
<dbReference type="Pfam" id="PF00512">
    <property type="entry name" value="HisKA"/>
    <property type="match status" value="1"/>
</dbReference>
<dbReference type="Gene3D" id="3.30.565.10">
    <property type="entry name" value="Histidine kinase-like ATPase, C-terminal domain"/>
    <property type="match status" value="1"/>
</dbReference>
<dbReference type="CDD" id="cd00130">
    <property type="entry name" value="PAS"/>
    <property type="match status" value="1"/>
</dbReference>
<keyword evidence="5" id="KW-0547">Nucleotide-binding</keyword>
<keyword evidence="3" id="KW-0597">Phosphoprotein</keyword>
<evidence type="ECO:0000259" key="9">
    <source>
        <dbReference type="PROSITE" id="PS50109"/>
    </source>
</evidence>
<protein>
    <recommendedName>
        <fullName evidence="2">histidine kinase</fullName>
        <ecNumber evidence="2">2.7.13.3</ecNumber>
    </recommendedName>
</protein>
<dbReference type="PANTHER" id="PTHR43065">
    <property type="entry name" value="SENSOR HISTIDINE KINASE"/>
    <property type="match status" value="1"/>
</dbReference>
<dbReference type="PANTHER" id="PTHR43065:SF10">
    <property type="entry name" value="PEROXIDE STRESS-ACTIVATED HISTIDINE KINASE MAK3"/>
    <property type="match status" value="1"/>
</dbReference>
<comment type="caution">
    <text evidence="11">The sequence shown here is derived from an EMBL/GenBank/DDBJ whole genome shotgun (WGS) entry which is preliminary data.</text>
</comment>
<proteinExistence type="predicted"/>
<evidence type="ECO:0000256" key="6">
    <source>
        <dbReference type="ARBA" id="ARBA00022777"/>
    </source>
</evidence>
<dbReference type="PROSITE" id="PS50109">
    <property type="entry name" value="HIS_KIN"/>
    <property type="match status" value="1"/>
</dbReference>
<keyword evidence="4" id="KW-0808">Transferase</keyword>
<dbReference type="SMART" id="SM00388">
    <property type="entry name" value="HisKA"/>
    <property type="match status" value="1"/>
</dbReference>
<dbReference type="GO" id="GO:0006355">
    <property type="term" value="P:regulation of DNA-templated transcription"/>
    <property type="evidence" value="ECO:0007669"/>
    <property type="project" value="InterPro"/>
</dbReference>
<gene>
    <name evidence="11" type="ORF">AXE65_07725</name>
</gene>
<name>A0A139SHT8_9GAMM</name>
<evidence type="ECO:0000256" key="5">
    <source>
        <dbReference type="ARBA" id="ARBA00022741"/>
    </source>
</evidence>
<evidence type="ECO:0000313" key="12">
    <source>
        <dbReference type="Proteomes" id="UP000072660"/>
    </source>
</evidence>
<reference evidence="11 12" key="1">
    <citation type="submission" date="2016-02" db="EMBL/GenBank/DDBJ databases">
        <authorList>
            <person name="Wen L."/>
            <person name="He K."/>
            <person name="Yang H."/>
        </authorList>
    </citation>
    <scope>NUCLEOTIDE SEQUENCE [LARGE SCALE GENOMIC DNA]</scope>
    <source>
        <strain evidence="11 12">CV58</strain>
    </source>
</reference>
<dbReference type="AlphaFoldDB" id="A0A139SHT8"/>
<dbReference type="InterPro" id="IPR004358">
    <property type="entry name" value="Sig_transdc_His_kin-like_C"/>
</dbReference>
<accession>A0A139SHT8</accession>
<evidence type="ECO:0000256" key="3">
    <source>
        <dbReference type="ARBA" id="ARBA00022553"/>
    </source>
</evidence>
<dbReference type="Gene3D" id="3.30.450.20">
    <property type="entry name" value="PAS domain"/>
    <property type="match status" value="1"/>
</dbReference>
<keyword evidence="7" id="KW-0067">ATP-binding</keyword>
<comment type="catalytic activity">
    <reaction evidence="1">
        <text>ATP + protein L-histidine = ADP + protein N-phospho-L-histidine.</text>
        <dbReference type="EC" id="2.7.13.3"/>
    </reaction>
</comment>
<dbReference type="Pfam" id="PF00989">
    <property type="entry name" value="PAS"/>
    <property type="match status" value="1"/>
</dbReference>
<evidence type="ECO:0000256" key="4">
    <source>
        <dbReference type="ARBA" id="ARBA00022679"/>
    </source>
</evidence>
<dbReference type="InterPro" id="IPR003661">
    <property type="entry name" value="HisK_dim/P_dom"/>
</dbReference>
<dbReference type="Pfam" id="PF02518">
    <property type="entry name" value="HATPase_c"/>
    <property type="match status" value="1"/>
</dbReference>
<evidence type="ECO:0000313" key="11">
    <source>
        <dbReference type="EMBL" id="KXU34093.1"/>
    </source>
</evidence>
<dbReference type="GO" id="GO:0005524">
    <property type="term" value="F:ATP binding"/>
    <property type="evidence" value="ECO:0007669"/>
    <property type="project" value="UniProtKB-KW"/>
</dbReference>
<sequence>MKEIPLPASPSPCHAHLQYLQQLPMGSLVLDENHRLRLWNRALQLLTGMNESQVLGLPLCALASPWTELFDDFINKNAPHRHKQRLILAGKTHWLNLHKAGLGEQGLLVLVEDISETWLLEKHLMHSERLASIGRLAAGVAHEIGNPITAIACLAQNLREERENDAEIAQICQQIIEQSKRVSRIVRSLLGFAHAGVRELAREPVNLAQLAAEAIALLSLDQQSTPVVFHNLCAPEHVASGDAPRLLQVLLNLLANARDASPPGAAIRIRSTIHEDSVELLVEDQGSGIPKDLKNRLFEPFFTTKEPGQGTGLGLALAYAIVEEHHGQITLDSPSASEPLGSCFRVRLPSYTAEPSSAGA</sequence>
<dbReference type="Proteomes" id="UP000072660">
    <property type="component" value="Unassembled WGS sequence"/>
</dbReference>
<evidence type="ECO:0000256" key="7">
    <source>
        <dbReference type="ARBA" id="ARBA00022840"/>
    </source>
</evidence>
<evidence type="ECO:0000256" key="8">
    <source>
        <dbReference type="ARBA" id="ARBA00023012"/>
    </source>
</evidence>
<feature type="domain" description="Histidine kinase" evidence="9">
    <location>
        <begin position="139"/>
        <end position="352"/>
    </location>
</feature>
<dbReference type="InterPro" id="IPR013767">
    <property type="entry name" value="PAS_fold"/>
</dbReference>
<dbReference type="EMBL" id="LSZO01000219">
    <property type="protein sequence ID" value="KXU34093.1"/>
    <property type="molecule type" value="Genomic_DNA"/>
</dbReference>
<dbReference type="Gene3D" id="1.10.287.130">
    <property type="match status" value="1"/>
</dbReference>
<keyword evidence="8" id="KW-0902">Two-component regulatory system</keyword>
<dbReference type="SUPFAM" id="SSF55874">
    <property type="entry name" value="ATPase domain of HSP90 chaperone/DNA topoisomerase II/histidine kinase"/>
    <property type="match status" value="1"/>
</dbReference>
<dbReference type="SUPFAM" id="SSF55785">
    <property type="entry name" value="PYP-like sensor domain (PAS domain)"/>
    <property type="match status" value="1"/>
</dbReference>
<evidence type="ECO:0000259" key="10">
    <source>
        <dbReference type="PROSITE" id="PS50112"/>
    </source>
</evidence>
<dbReference type="CDD" id="cd00082">
    <property type="entry name" value="HisKA"/>
    <property type="match status" value="1"/>
</dbReference>